<evidence type="ECO:0000313" key="2">
    <source>
        <dbReference type="EMBL" id="KAG8053123.1"/>
    </source>
</evidence>
<feature type="compositionally biased region" description="Basic residues" evidence="1">
    <location>
        <begin position="1"/>
        <end position="10"/>
    </location>
</feature>
<evidence type="ECO:0000313" key="3">
    <source>
        <dbReference type="Proteomes" id="UP000729402"/>
    </source>
</evidence>
<gene>
    <name evidence="2" type="ORF">GUJ93_ZPchr0001g32416</name>
</gene>
<accession>A0A8J5RXB7</accession>
<evidence type="ECO:0000256" key="1">
    <source>
        <dbReference type="SAM" id="MobiDB-lite"/>
    </source>
</evidence>
<dbReference type="Proteomes" id="UP000729402">
    <property type="component" value="Unassembled WGS sequence"/>
</dbReference>
<protein>
    <submittedName>
        <fullName evidence="2">Uncharacterized protein</fullName>
    </submittedName>
</protein>
<dbReference type="AlphaFoldDB" id="A0A8J5RXB7"/>
<organism evidence="2 3">
    <name type="scientific">Zizania palustris</name>
    <name type="common">Northern wild rice</name>
    <dbReference type="NCBI Taxonomy" id="103762"/>
    <lineage>
        <taxon>Eukaryota</taxon>
        <taxon>Viridiplantae</taxon>
        <taxon>Streptophyta</taxon>
        <taxon>Embryophyta</taxon>
        <taxon>Tracheophyta</taxon>
        <taxon>Spermatophyta</taxon>
        <taxon>Magnoliopsida</taxon>
        <taxon>Liliopsida</taxon>
        <taxon>Poales</taxon>
        <taxon>Poaceae</taxon>
        <taxon>BOP clade</taxon>
        <taxon>Oryzoideae</taxon>
        <taxon>Oryzeae</taxon>
        <taxon>Zizaniinae</taxon>
        <taxon>Zizania</taxon>
    </lineage>
</organism>
<dbReference type="EMBL" id="JAAALK010000288">
    <property type="protein sequence ID" value="KAG8053123.1"/>
    <property type="molecule type" value="Genomic_DNA"/>
</dbReference>
<reference evidence="2" key="1">
    <citation type="journal article" date="2021" name="bioRxiv">
        <title>Whole Genome Assembly and Annotation of Northern Wild Rice, Zizania palustris L., Supports a Whole Genome Duplication in the Zizania Genus.</title>
        <authorList>
            <person name="Haas M."/>
            <person name="Kono T."/>
            <person name="Macchietto M."/>
            <person name="Millas R."/>
            <person name="McGilp L."/>
            <person name="Shao M."/>
            <person name="Duquette J."/>
            <person name="Hirsch C.N."/>
            <person name="Kimball J."/>
        </authorList>
    </citation>
    <scope>NUCLEOTIDE SEQUENCE</scope>
    <source>
        <tissue evidence="2">Fresh leaf tissue</tissue>
    </source>
</reference>
<reference evidence="2" key="2">
    <citation type="submission" date="2021-02" db="EMBL/GenBank/DDBJ databases">
        <authorList>
            <person name="Kimball J.A."/>
            <person name="Haas M.W."/>
            <person name="Macchietto M."/>
            <person name="Kono T."/>
            <person name="Duquette J."/>
            <person name="Shao M."/>
        </authorList>
    </citation>
    <scope>NUCLEOTIDE SEQUENCE</scope>
    <source>
        <tissue evidence="2">Fresh leaf tissue</tissue>
    </source>
</reference>
<name>A0A8J5RXB7_ZIZPA</name>
<comment type="caution">
    <text evidence="2">The sequence shown here is derived from an EMBL/GenBank/DDBJ whole genome shotgun (WGS) entry which is preliminary data.</text>
</comment>
<feature type="region of interest" description="Disordered" evidence="1">
    <location>
        <begin position="1"/>
        <end position="20"/>
    </location>
</feature>
<sequence length="112" mass="11728">MHLHRRKHSWGRAGGARSSPWSGRICGRERLTVATAILAALGRRWRSGGGSGSGFSSLALEEMQTMIGAATTHLLGGLAMDEKARSGSCAVVVLEAARVVNGGMAEGNDLRL</sequence>
<keyword evidence="3" id="KW-1185">Reference proteome</keyword>
<proteinExistence type="predicted"/>